<reference evidence="1" key="1">
    <citation type="submission" date="2020-05" db="UniProtKB">
        <authorList>
            <consortium name="EnsemblMetazoa"/>
        </authorList>
    </citation>
    <scope>IDENTIFICATION</scope>
    <source>
        <strain evidence="1">TTRI</strain>
    </source>
</reference>
<protein>
    <submittedName>
        <fullName evidence="1">Uncharacterized protein</fullName>
    </submittedName>
</protein>
<dbReference type="EnsemblMetazoa" id="GAUT047888-RA">
    <property type="protein sequence ID" value="GAUT047888-PA"/>
    <property type="gene ID" value="GAUT047888"/>
</dbReference>
<dbReference type="Proteomes" id="UP000078200">
    <property type="component" value="Unassembled WGS sequence"/>
</dbReference>
<name>A0A1A9VUB3_GLOAU</name>
<proteinExistence type="predicted"/>
<evidence type="ECO:0000313" key="1">
    <source>
        <dbReference type="EnsemblMetazoa" id="GAUT047888-PA"/>
    </source>
</evidence>
<evidence type="ECO:0000313" key="2">
    <source>
        <dbReference type="Proteomes" id="UP000078200"/>
    </source>
</evidence>
<dbReference type="AlphaFoldDB" id="A0A1A9VUB3"/>
<organism evidence="1 2">
    <name type="scientific">Glossina austeni</name>
    <name type="common">Savannah tsetse fly</name>
    <dbReference type="NCBI Taxonomy" id="7395"/>
    <lineage>
        <taxon>Eukaryota</taxon>
        <taxon>Metazoa</taxon>
        <taxon>Ecdysozoa</taxon>
        <taxon>Arthropoda</taxon>
        <taxon>Hexapoda</taxon>
        <taxon>Insecta</taxon>
        <taxon>Pterygota</taxon>
        <taxon>Neoptera</taxon>
        <taxon>Endopterygota</taxon>
        <taxon>Diptera</taxon>
        <taxon>Brachycera</taxon>
        <taxon>Muscomorpha</taxon>
        <taxon>Hippoboscoidea</taxon>
        <taxon>Glossinidae</taxon>
        <taxon>Glossina</taxon>
    </lineage>
</organism>
<keyword evidence="2" id="KW-1185">Reference proteome</keyword>
<dbReference type="VEuPathDB" id="VectorBase:GAUT047888"/>
<accession>A0A1A9VUB3</accession>
<sequence length="137" mass="15359">MCKREGNVPSLWRVANRKRNVSLTQIVADRVDNAKVNSLPTLEERLIPIEDNAWPWQSPANQEHICTSDDVLGATGYPLSFEAFSKITVIVRQALYKGPHSLACRCFLLLDRKEIYCVNVAASVTAAVWLSSGRQMK</sequence>